<keyword evidence="10" id="KW-0472">Membrane</keyword>
<dbReference type="GO" id="GO:0008017">
    <property type="term" value="F:microtubule binding"/>
    <property type="evidence" value="ECO:0007669"/>
    <property type="project" value="TreeGrafter"/>
</dbReference>
<keyword evidence="8" id="KW-0677">Repeat</keyword>
<evidence type="ECO:0000256" key="11">
    <source>
        <dbReference type="ARBA" id="ARBA00023203"/>
    </source>
</evidence>
<dbReference type="GO" id="GO:0030041">
    <property type="term" value="P:actin filament polymerization"/>
    <property type="evidence" value="ECO:0007669"/>
    <property type="project" value="TreeGrafter"/>
</dbReference>
<dbReference type="GO" id="GO:0040038">
    <property type="term" value="P:polar body extrusion after meiotic divisions"/>
    <property type="evidence" value="ECO:0007669"/>
    <property type="project" value="TreeGrafter"/>
</dbReference>
<dbReference type="GO" id="GO:0015031">
    <property type="term" value="P:protein transport"/>
    <property type="evidence" value="ECO:0007669"/>
    <property type="project" value="UniProtKB-KW"/>
</dbReference>
<proteinExistence type="inferred from homology"/>
<keyword evidence="12" id="KW-0206">Cytoskeleton</keyword>
<dbReference type="Pfam" id="PF16474">
    <property type="entry name" value="KIND"/>
    <property type="match status" value="1"/>
</dbReference>
<gene>
    <name evidence="15" type="ORF">CLUMA_CG013939</name>
</gene>
<dbReference type="PANTHER" id="PTHR21345:SF3">
    <property type="entry name" value="PROTEIN SPIRE"/>
    <property type="match status" value="1"/>
</dbReference>
<name>A0A1J1IKB5_9DIPT</name>
<dbReference type="GO" id="GO:0051295">
    <property type="term" value="P:establishment of meiotic spindle localization"/>
    <property type="evidence" value="ECO:0007669"/>
    <property type="project" value="TreeGrafter"/>
</dbReference>
<dbReference type="GO" id="GO:0003779">
    <property type="term" value="F:actin binding"/>
    <property type="evidence" value="ECO:0007669"/>
    <property type="project" value="UniProtKB-KW"/>
</dbReference>
<protein>
    <submittedName>
        <fullName evidence="15">CLUMA_CG013939, isoform A</fullName>
    </submittedName>
</protein>
<reference evidence="15 16" key="1">
    <citation type="submission" date="2015-04" db="EMBL/GenBank/DDBJ databases">
        <authorList>
            <person name="Syromyatnikov M.Y."/>
            <person name="Popov V.N."/>
        </authorList>
    </citation>
    <scope>NUCLEOTIDE SEQUENCE [LARGE SCALE GENOMIC DNA]</scope>
</reference>
<accession>A0A1J1IKB5</accession>
<evidence type="ECO:0000259" key="14">
    <source>
        <dbReference type="PROSITE" id="PS51377"/>
    </source>
</evidence>
<dbReference type="GO" id="GO:0005886">
    <property type="term" value="C:plasma membrane"/>
    <property type="evidence" value="ECO:0007669"/>
    <property type="project" value="UniProtKB-SubCell"/>
</dbReference>
<keyword evidence="9" id="KW-0653">Protein transport</keyword>
<evidence type="ECO:0000313" key="16">
    <source>
        <dbReference type="Proteomes" id="UP000183832"/>
    </source>
</evidence>
<dbReference type="GO" id="GO:0030659">
    <property type="term" value="C:cytoplasmic vesicle membrane"/>
    <property type="evidence" value="ECO:0007669"/>
    <property type="project" value="UniProtKB-SubCell"/>
</dbReference>
<dbReference type="OrthoDB" id="10043757at2759"/>
<comment type="similarity">
    <text evidence="4">Belongs to the spire family.</text>
</comment>
<evidence type="ECO:0000256" key="13">
    <source>
        <dbReference type="ARBA" id="ARBA00023329"/>
    </source>
</evidence>
<dbReference type="InterPro" id="IPR011019">
    <property type="entry name" value="KIND_dom"/>
</dbReference>
<evidence type="ECO:0000256" key="6">
    <source>
        <dbReference type="ARBA" id="ARBA00022475"/>
    </source>
</evidence>
<dbReference type="PROSITE" id="PS51377">
    <property type="entry name" value="KIND"/>
    <property type="match status" value="1"/>
</dbReference>
<evidence type="ECO:0000313" key="15">
    <source>
        <dbReference type="EMBL" id="CRL00679.1"/>
    </source>
</evidence>
<dbReference type="Gene3D" id="1.10.510.10">
    <property type="entry name" value="Transferase(Phosphotransferase) domain 1"/>
    <property type="match status" value="1"/>
</dbReference>
<dbReference type="GO" id="GO:0048193">
    <property type="term" value="P:Golgi vesicle transport"/>
    <property type="evidence" value="ECO:0007669"/>
    <property type="project" value="TreeGrafter"/>
</dbReference>
<dbReference type="EMBL" id="CVRI01000054">
    <property type="protein sequence ID" value="CRL00679.1"/>
    <property type="molecule type" value="Genomic_DNA"/>
</dbReference>
<dbReference type="GO" id="GO:0051639">
    <property type="term" value="P:actin filament network formation"/>
    <property type="evidence" value="ECO:0007669"/>
    <property type="project" value="TreeGrafter"/>
</dbReference>
<feature type="domain" description="KIND" evidence="14">
    <location>
        <begin position="40"/>
        <end position="140"/>
    </location>
</feature>
<dbReference type="AlphaFoldDB" id="A0A1J1IKB5"/>
<dbReference type="GO" id="GO:0036089">
    <property type="term" value="P:cleavage furrow formation"/>
    <property type="evidence" value="ECO:0007669"/>
    <property type="project" value="TreeGrafter"/>
</dbReference>
<keyword evidence="16" id="KW-1185">Reference proteome</keyword>
<keyword evidence="13" id="KW-0968">Cytoplasmic vesicle</keyword>
<evidence type="ECO:0000256" key="5">
    <source>
        <dbReference type="ARBA" id="ARBA00022448"/>
    </source>
</evidence>
<comment type="subcellular location">
    <subcellularLocation>
        <location evidence="3">Cell membrane</location>
        <topology evidence="3">Peripheral membrane protein</topology>
        <orientation evidence="3">Cytoplasmic side</orientation>
    </subcellularLocation>
    <subcellularLocation>
        <location evidence="2">Cytoplasm</location>
        <location evidence="2">Cytoskeleton</location>
    </subcellularLocation>
    <subcellularLocation>
        <location evidence="1">Cytoplasmic vesicle membrane</location>
        <topology evidence="1">Peripheral membrane protein</topology>
        <orientation evidence="1">Cytoplasmic side</orientation>
    </subcellularLocation>
</comment>
<evidence type="ECO:0000256" key="4">
    <source>
        <dbReference type="ARBA" id="ARBA00010956"/>
    </source>
</evidence>
<dbReference type="PANTHER" id="PTHR21345">
    <property type="entry name" value="SPIRE"/>
    <property type="match status" value="1"/>
</dbReference>
<evidence type="ECO:0000256" key="3">
    <source>
        <dbReference type="ARBA" id="ARBA00004413"/>
    </source>
</evidence>
<evidence type="ECO:0000256" key="10">
    <source>
        <dbReference type="ARBA" id="ARBA00023136"/>
    </source>
</evidence>
<keyword evidence="7" id="KW-0963">Cytoplasm</keyword>
<organism evidence="15 16">
    <name type="scientific">Clunio marinus</name>
    <dbReference type="NCBI Taxonomy" id="568069"/>
    <lineage>
        <taxon>Eukaryota</taxon>
        <taxon>Metazoa</taxon>
        <taxon>Ecdysozoa</taxon>
        <taxon>Arthropoda</taxon>
        <taxon>Hexapoda</taxon>
        <taxon>Insecta</taxon>
        <taxon>Pterygota</taxon>
        <taxon>Neoptera</taxon>
        <taxon>Endopterygota</taxon>
        <taxon>Diptera</taxon>
        <taxon>Nematocera</taxon>
        <taxon>Chironomoidea</taxon>
        <taxon>Chironomidae</taxon>
        <taxon>Clunio</taxon>
    </lineage>
</organism>
<evidence type="ECO:0000256" key="7">
    <source>
        <dbReference type="ARBA" id="ARBA00022490"/>
    </source>
</evidence>
<evidence type="ECO:0000256" key="9">
    <source>
        <dbReference type="ARBA" id="ARBA00022927"/>
    </source>
</evidence>
<dbReference type="InterPro" id="IPR029901">
    <property type="entry name" value="Spire"/>
</dbReference>
<keyword evidence="6" id="KW-1003">Cell membrane</keyword>
<evidence type="ECO:0000256" key="8">
    <source>
        <dbReference type="ARBA" id="ARBA00022737"/>
    </source>
</evidence>
<keyword evidence="11" id="KW-0009">Actin-binding</keyword>
<dbReference type="Proteomes" id="UP000183832">
    <property type="component" value="Unassembled WGS sequence"/>
</dbReference>
<sequence>MEKVKEKENISLDVKKEPASGKNAKTQTCLEFCSDKDNCLSLNDILHSFNAPLSEEQAWSLIYQSVQLYRNFIRIEFIDKYTKDATQKSSHRIKVPKSTKNLSVHKDGSVHISDKVMSHESITSRHSICLYQKFDLGVQS</sequence>
<evidence type="ECO:0000256" key="12">
    <source>
        <dbReference type="ARBA" id="ARBA00023212"/>
    </source>
</evidence>
<dbReference type="GO" id="GO:0005938">
    <property type="term" value="C:cell cortex"/>
    <property type="evidence" value="ECO:0007669"/>
    <property type="project" value="TreeGrafter"/>
</dbReference>
<keyword evidence="5" id="KW-0813">Transport</keyword>
<evidence type="ECO:0000256" key="2">
    <source>
        <dbReference type="ARBA" id="ARBA00004245"/>
    </source>
</evidence>
<evidence type="ECO:0000256" key="1">
    <source>
        <dbReference type="ARBA" id="ARBA00004180"/>
    </source>
</evidence>
<dbReference type="GO" id="GO:0005856">
    <property type="term" value="C:cytoskeleton"/>
    <property type="evidence" value="ECO:0007669"/>
    <property type="project" value="UniProtKB-SubCell"/>
</dbReference>
<dbReference type="GO" id="GO:0045010">
    <property type="term" value="P:actin nucleation"/>
    <property type="evidence" value="ECO:0007669"/>
    <property type="project" value="InterPro"/>
</dbReference>